<feature type="region of interest" description="Disordered" evidence="7">
    <location>
        <begin position="98"/>
        <end position="145"/>
    </location>
</feature>
<dbReference type="GO" id="GO:0007021">
    <property type="term" value="P:tubulin complex assembly"/>
    <property type="evidence" value="ECO:0007669"/>
    <property type="project" value="TreeGrafter"/>
</dbReference>
<dbReference type="EMBL" id="KZ819603">
    <property type="protein sequence ID" value="PWN35304.1"/>
    <property type="molecule type" value="Genomic_DNA"/>
</dbReference>
<name>A0A316VDA6_9BASI</name>
<evidence type="ECO:0000256" key="4">
    <source>
        <dbReference type="ARBA" id="ARBA00022990"/>
    </source>
</evidence>
<dbReference type="InterPro" id="IPR038397">
    <property type="entry name" value="TBCC_N_sf"/>
</dbReference>
<dbReference type="Pfam" id="PF07986">
    <property type="entry name" value="TBCC"/>
    <property type="match status" value="1"/>
</dbReference>
<dbReference type="FunCoup" id="A0A316VDA6">
    <property type="interactions" value="255"/>
</dbReference>
<evidence type="ECO:0000256" key="7">
    <source>
        <dbReference type="SAM" id="MobiDB-lite"/>
    </source>
</evidence>
<sequence>MASTSSLGASTSTNSSEAQQFYHAFNKTLEDLRSKLESANSTEQLQEINAEIIEARTTLTNNTHILPTYDQRTHEQNLKRVNEYLQLRRLELKPKARFAFKRTTKASQPSSSTDKAQDGTANPSSEPSSDSLAAIPASKAQHTSFDRISDRKDEYIIPNVKPQSDLHLRDLQGCIVDLRAKEYNTANDIQALQLRDLQQCVIFAGRIDGSVMIHDCQNCLFILECRQFRMHSSQNIFVLISTKSIATIEHCTKIAFGPASASSLDIKEEVEDATYDIPKVQDFDHISTLTPSPNWRSVGKEDLLTIAQKLEGEHRNAKEILSALFF</sequence>
<evidence type="ECO:0000256" key="5">
    <source>
        <dbReference type="ARBA" id="ARBA00026055"/>
    </source>
</evidence>
<dbReference type="RefSeq" id="XP_025355606.1">
    <property type="nucleotide sequence ID" value="XM_025501715.1"/>
</dbReference>
<dbReference type="GO" id="GO:0015631">
    <property type="term" value="F:tubulin binding"/>
    <property type="evidence" value="ECO:0007669"/>
    <property type="project" value="InterPro"/>
</dbReference>
<evidence type="ECO:0000256" key="1">
    <source>
        <dbReference type="ARBA" id="ARBA00004496"/>
    </source>
</evidence>
<evidence type="ECO:0000313" key="9">
    <source>
        <dbReference type="EMBL" id="PWN35304.1"/>
    </source>
</evidence>
<proteinExistence type="inferred from homology"/>
<organism evidence="9 10">
    <name type="scientific">Meira miltonrushii</name>
    <dbReference type="NCBI Taxonomy" id="1280837"/>
    <lineage>
        <taxon>Eukaryota</taxon>
        <taxon>Fungi</taxon>
        <taxon>Dikarya</taxon>
        <taxon>Basidiomycota</taxon>
        <taxon>Ustilaginomycotina</taxon>
        <taxon>Exobasidiomycetes</taxon>
        <taxon>Exobasidiales</taxon>
        <taxon>Brachybasidiaceae</taxon>
        <taxon>Meira</taxon>
    </lineage>
</organism>
<dbReference type="InterPro" id="IPR027684">
    <property type="entry name" value="TBCC"/>
</dbReference>
<dbReference type="PANTHER" id="PTHR15139">
    <property type="entry name" value="TUBULIN FOLDING COFACTOR C"/>
    <property type="match status" value="1"/>
</dbReference>
<dbReference type="InterPro" id="IPR012945">
    <property type="entry name" value="Tubulin-bd_cofactor_C_dom"/>
</dbReference>
<protein>
    <recommendedName>
        <fullName evidence="8">C-CAP/cofactor C-like domain-containing protein</fullName>
    </recommendedName>
</protein>
<evidence type="ECO:0000256" key="6">
    <source>
        <dbReference type="SAM" id="Coils"/>
    </source>
</evidence>
<feature type="compositionally biased region" description="Polar residues" evidence="7">
    <location>
        <begin position="105"/>
        <end position="131"/>
    </location>
</feature>
<dbReference type="InParanoid" id="A0A316VDA6"/>
<dbReference type="Gene3D" id="1.20.58.1250">
    <property type="entry name" value="Tubulin Binding Cofactor C, N-terminal domain"/>
    <property type="match status" value="1"/>
</dbReference>
<comment type="subcellular location">
    <subcellularLocation>
        <location evidence="1">Cytoplasm</location>
    </subcellularLocation>
</comment>
<dbReference type="Gene3D" id="2.160.20.70">
    <property type="match status" value="1"/>
</dbReference>
<dbReference type="GeneID" id="37023496"/>
<dbReference type="Proteomes" id="UP000245771">
    <property type="component" value="Unassembled WGS sequence"/>
</dbReference>
<keyword evidence="6" id="KW-0175">Coiled coil</keyword>
<dbReference type="InterPro" id="IPR017901">
    <property type="entry name" value="C-CAP_CF_C-like"/>
</dbReference>
<evidence type="ECO:0000259" key="8">
    <source>
        <dbReference type="PROSITE" id="PS51329"/>
    </source>
</evidence>
<dbReference type="InterPro" id="IPR031925">
    <property type="entry name" value="TBCC_N"/>
</dbReference>
<evidence type="ECO:0000313" key="10">
    <source>
        <dbReference type="Proteomes" id="UP000245771"/>
    </source>
</evidence>
<keyword evidence="3" id="KW-0963">Cytoplasm</keyword>
<keyword evidence="4" id="KW-0007">Acetylation</keyword>
<dbReference type="AlphaFoldDB" id="A0A316VDA6"/>
<dbReference type="PANTHER" id="PTHR15139:SF0">
    <property type="entry name" value="TUBULIN-SPECIFIC CHAPERONE C"/>
    <property type="match status" value="1"/>
</dbReference>
<dbReference type="GO" id="GO:0005737">
    <property type="term" value="C:cytoplasm"/>
    <property type="evidence" value="ECO:0007669"/>
    <property type="project" value="UniProtKB-SubCell"/>
</dbReference>
<keyword evidence="10" id="KW-1185">Reference proteome</keyword>
<dbReference type="InterPro" id="IPR016098">
    <property type="entry name" value="CAP/MinC_C"/>
</dbReference>
<comment type="subunit">
    <text evidence="5">Supercomplex made of cofactors A to E. Cofactors A and D function by capturing and stabilizing tubulin in a quasi-native conformation. Cofactor E binds to the cofactor D-tubulin complex; interaction with cofactor C then causes the release of tubulin polypeptides that are committed to the native state.</text>
</comment>
<dbReference type="OrthoDB" id="194775at2759"/>
<dbReference type="GO" id="GO:0007023">
    <property type="term" value="P:post-chaperonin tubulin folding pathway"/>
    <property type="evidence" value="ECO:0007669"/>
    <property type="project" value="InterPro"/>
</dbReference>
<dbReference type="Pfam" id="PF16752">
    <property type="entry name" value="TBCC_N"/>
    <property type="match status" value="1"/>
</dbReference>
<evidence type="ECO:0000256" key="3">
    <source>
        <dbReference type="ARBA" id="ARBA00022490"/>
    </source>
</evidence>
<feature type="coiled-coil region" evidence="6">
    <location>
        <begin position="22"/>
        <end position="49"/>
    </location>
</feature>
<gene>
    <name evidence="9" type="ORF">FA14DRAFT_189289</name>
</gene>
<dbReference type="PROSITE" id="PS51329">
    <property type="entry name" value="C_CAP_COFACTOR_C"/>
    <property type="match status" value="1"/>
</dbReference>
<evidence type="ECO:0000256" key="2">
    <source>
        <dbReference type="ARBA" id="ARBA00008848"/>
    </source>
</evidence>
<reference evidence="9 10" key="1">
    <citation type="journal article" date="2018" name="Mol. Biol. Evol.">
        <title>Broad Genomic Sampling Reveals a Smut Pathogenic Ancestry of the Fungal Clade Ustilaginomycotina.</title>
        <authorList>
            <person name="Kijpornyongpan T."/>
            <person name="Mondo S.J."/>
            <person name="Barry K."/>
            <person name="Sandor L."/>
            <person name="Lee J."/>
            <person name="Lipzen A."/>
            <person name="Pangilinan J."/>
            <person name="LaButti K."/>
            <person name="Hainaut M."/>
            <person name="Henrissat B."/>
            <person name="Grigoriev I.V."/>
            <person name="Spatafora J.W."/>
            <person name="Aime M.C."/>
        </authorList>
    </citation>
    <scope>NUCLEOTIDE SEQUENCE [LARGE SCALE GENOMIC DNA]</scope>
    <source>
        <strain evidence="9 10">MCA 3882</strain>
    </source>
</reference>
<accession>A0A316VDA6</accession>
<feature type="domain" description="C-CAP/cofactor C-like" evidence="8">
    <location>
        <begin position="136"/>
        <end position="291"/>
    </location>
</feature>
<dbReference type="STRING" id="1280837.A0A316VDA6"/>
<comment type="similarity">
    <text evidence="2">Belongs to the TBCC family.</text>
</comment>